<dbReference type="NCBIfam" id="NF008359">
    <property type="entry name" value="PRK11148.1"/>
    <property type="match status" value="1"/>
</dbReference>
<comment type="similarity">
    <text evidence="4">Belongs to the cyclic nucleotide phosphodiesterase class-III family.</text>
</comment>
<dbReference type="GO" id="GO:0004112">
    <property type="term" value="F:cyclic-nucleotide phosphodiesterase activity"/>
    <property type="evidence" value="ECO:0007669"/>
    <property type="project" value="InterPro"/>
</dbReference>
<dbReference type="AlphaFoldDB" id="A0AAV3U1F8"/>
<dbReference type="PANTHER" id="PTHR42988">
    <property type="entry name" value="PHOSPHOHYDROLASE"/>
    <property type="match status" value="1"/>
</dbReference>
<keyword evidence="2" id="KW-0378">Hydrolase</keyword>
<evidence type="ECO:0000313" key="7">
    <source>
        <dbReference type="Proteomes" id="UP001409585"/>
    </source>
</evidence>
<dbReference type="Gene3D" id="3.60.21.10">
    <property type="match status" value="1"/>
</dbReference>
<keyword evidence="1" id="KW-0479">Metal-binding</keyword>
<dbReference type="Proteomes" id="UP001409585">
    <property type="component" value="Unassembled WGS sequence"/>
</dbReference>
<organism evidence="6 7">
    <name type="scientific">Halioxenophilus aromaticivorans</name>
    <dbReference type="NCBI Taxonomy" id="1306992"/>
    <lineage>
        <taxon>Bacteria</taxon>
        <taxon>Pseudomonadati</taxon>
        <taxon>Pseudomonadota</taxon>
        <taxon>Gammaproteobacteria</taxon>
        <taxon>Alteromonadales</taxon>
        <taxon>Alteromonadaceae</taxon>
        <taxon>Halioxenophilus</taxon>
    </lineage>
</organism>
<reference evidence="7" key="1">
    <citation type="journal article" date="2019" name="Int. J. Syst. Evol. Microbiol.">
        <title>The Global Catalogue of Microorganisms (GCM) 10K type strain sequencing project: providing services to taxonomists for standard genome sequencing and annotation.</title>
        <authorList>
            <consortium name="The Broad Institute Genomics Platform"/>
            <consortium name="The Broad Institute Genome Sequencing Center for Infectious Disease"/>
            <person name="Wu L."/>
            <person name="Ma J."/>
        </authorList>
    </citation>
    <scope>NUCLEOTIDE SEQUENCE [LARGE SCALE GENOMIC DNA]</scope>
    <source>
        <strain evidence="7">JCM 19134</strain>
    </source>
</reference>
<proteinExistence type="inferred from homology"/>
<evidence type="ECO:0000256" key="2">
    <source>
        <dbReference type="ARBA" id="ARBA00022801"/>
    </source>
</evidence>
<keyword evidence="7" id="KW-1185">Reference proteome</keyword>
<evidence type="ECO:0000259" key="5">
    <source>
        <dbReference type="Pfam" id="PF00149"/>
    </source>
</evidence>
<dbReference type="InterPro" id="IPR026575">
    <property type="entry name" value="GpdQ/CpdA-like"/>
</dbReference>
<gene>
    <name evidence="6" type="primary">cpdA</name>
    <name evidence="6" type="ORF">GCM10025791_19800</name>
</gene>
<dbReference type="InterPro" id="IPR029052">
    <property type="entry name" value="Metallo-depent_PP-like"/>
</dbReference>
<feature type="domain" description="Calcineurin-like phosphoesterase" evidence="5">
    <location>
        <begin position="8"/>
        <end position="193"/>
    </location>
</feature>
<dbReference type="GO" id="GO:0046872">
    <property type="term" value="F:metal ion binding"/>
    <property type="evidence" value="ECO:0007669"/>
    <property type="project" value="UniProtKB-KW"/>
</dbReference>
<evidence type="ECO:0000256" key="3">
    <source>
        <dbReference type="ARBA" id="ARBA00023004"/>
    </source>
</evidence>
<dbReference type="SUPFAM" id="SSF56300">
    <property type="entry name" value="Metallo-dependent phosphatases"/>
    <property type="match status" value="1"/>
</dbReference>
<dbReference type="PANTHER" id="PTHR42988:SF2">
    <property type="entry name" value="CYCLIC NUCLEOTIDE PHOSPHODIESTERASE CBUA0032-RELATED"/>
    <property type="match status" value="1"/>
</dbReference>
<evidence type="ECO:0000256" key="1">
    <source>
        <dbReference type="ARBA" id="ARBA00022723"/>
    </source>
</evidence>
<protein>
    <submittedName>
        <fullName evidence="6">3',5'-cyclic-AMP phosphodiesterase</fullName>
    </submittedName>
</protein>
<dbReference type="Pfam" id="PF00149">
    <property type="entry name" value="Metallophos"/>
    <property type="match status" value="1"/>
</dbReference>
<keyword evidence="3" id="KW-0408">Iron</keyword>
<evidence type="ECO:0000256" key="4">
    <source>
        <dbReference type="ARBA" id="ARBA00025742"/>
    </source>
</evidence>
<dbReference type="RefSeq" id="WP_345420958.1">
    <property type="nucleotide sequence ID" value="NZ_AP031496.1"/>
</dbReference>
<comment type="caution">
    <text evidence="6">The sequence shown here is derived from an EMBL/GenBank/DDBJ whole genome shotgun (WGS) entry which is preliminary data.</text>
</comment>
<accession>A0AAV3U1F8</accession>
<dbReference type="InterPro" id="IPR004843">
    <property type="entry name" value="Calcineurin-like_PHP"/>
</dbReference>
<sequence>MFFQSNVIRVVQITDPHLGKIPGDTLLGVDTDQSLRDVLGQLPKSEMVVASGDLSNDGSPESYRRFADTLAEHQINIWSCLPGNHDDLDVMKRVLGPAVINPVQVMGSWLLLHLNSRVPGFEHGDLSDNELTFLDKTLARHSGMNAMVFLHHQPVPVGSAWLDQYVVRSSDRFFETLDKHNNVRAVAWGHVHQDFQAVRNGVKLFGSPSTCAQFKPNNDEFAVDTAMPGYRLFELHKDGSLNTQVNRVSQRDYQIDLASNGY</sequence>
<dbReference type="EMBL" id="BAABLX010000012">
    <property type="protein sequence ID" value="GAA4941399.1"/>
    <property type="molecule type" value="Genomic_DNA"/>
</dbReference>
<dbReference type="CDD" id="cd07402">
    <property type="entry name" value="MPP_GpdQ"/>
    <property type="match status" value="1"/>
</dbReference>
<dbReference type="InterPro" id="IPR050884">
    <property type="entry name" value="CNP_phosphodiesterase-III"/>
</dbReference>
<evidence type="ECO:0000313" key="6">
    <source>
        <dbReference type="EMBL" id="GAA4941399.1"/>
    </source>
</evidence>
<name>A0AAV3U1F8_9ALTE</name>